<proteinExistence type="predicted"/>
<evidence type="ECO:0000313" key="1">
    <source>
        <dbReference type="EMBL" id="CAL1411885.1"/>
    </source>
</evidence>
<gene>
    <name evidence="1" type="ORF">LTRI10_LOCUS51216</name>
</gene>
<sequence>MALRHKYLQGLCHTHDYEAQFAEVWGGTIEEYWYFNNPTLQFRASTAFLTSTRTPRTSTTLRTSMLPHSFYLTSDVIWHQELLMMADGYEWVEVFLFPLLRETRMTSMMMMPLGG</sequence>
<accession>A0AAV2GMC9</accession>
<reference evidence="1 2" key="1">
    <citation type="submission" date="2024-04" db="EMBL/GenBank/DDBJ databases">
        <authorList>
            <person name="Fracassetti M."/>
        </authorList>
    </citation>
    <scope>NUCLEOTIDE SEQUENCE [LARGE SCALE GENOMIC DNA]</scope>
</reference>
<dbReference type="AlphaFoldDB" id="A0AAV2GMC9"/>
<name>A0AAV2GMC9_9ROSI</name>
<protein>
    <submittedName>
        <fullName evidence="1">Uncharacterized protein</fullName>
    </submittedName>
</protein>
<organism evidence="1 2">
    <name type="scientific">Linum trigynum</name>
    <dbReference type="NCBI Taxonomy" id="586398"/>
    <lineage>
        <taxon>Eukaryota</taxon>
        <taxon>Viridiplantae</taxon>
        <taxon>Streptophyta</taxon>
        <taxon>Embryophyta</taxon>
        <taxon>Tracheophyta</taxon>
        <taxon>Spermatophyta</taxon>
        <taxon>Magnoliopsida</taxon>
        <taxon>eudicotyledons</taxon>
        <taxon>Gunneridae</taxon>
        <taxon>Pentapetalae</taxon>
        <taxon>rosids</taxon>
        <taxon>fabids</taxon>
        <taxon>Malpighiales</taxon>
        <taxon>Linaceae</taxon>
        <taxon>Linum</taxon>
    </lineage>
</organism>
<evidence type="ECO:0000313" key="2">
    <source>
        <dbReference type="Proteomes" id="UP001497516"/>
    </source>
</evidence>
<dbReference type="Proteomes" id="UP001497516">
    <property type="component" value="Chromosome 9"/>
</dbReference>
<dbReference type="EMBL" id="OZ034822">
    <property type="protein sequence ID" value="CAL1411885.1"/>
    <property type="molecule type" value="Genomic_DNA"/>
</dbReference>
<keyword evidence="2" id="KW-1185">Reference proteome</keyword>